<comment type="caution">
    <text evidence="1">The sequence shown here is derived from an EMBL/GenBank/DDBJ whole genome shotgun (WGS) entry which is preliminary data.</text>
</comment>
<dbReference type="Proteomes" id="UP000325313">
    <property type="component" value="Unassembled WGS sequence"/>
</dbReference>
<reference evidence="1 2" key="1">
    <citation type="submission" date="2019-05" db="EMBL/GenBank/DDBJ databases">
        <title>Emergence of the Ug99 lineage of the wheat stem rust pathogen through somatic hybridization.</title>
        <authorList>
            <person name="Li F."/>
            <person name="Upadhyaya N.M."/>
            <person name="Sperschneider J."/>
            <person name="Matny O."/>
            <person name="Nguyen-Phuc H."/>
            <person name="Mago R."/>
            <person name="Raley C."/>
            <person name="Miller M.E."/>
            <person name="Silverstein K.A.T."/>
            <person name="Henningsen E."/>
            <person name="Hirsch C.D."/>
            <person name="Visser B."/>
            <person name="Pretorius Z.A."/>
            <person name="Steffenson B.J."/>
            <person name="Schwessinger B."/>
            <person name="Dodds P.N."/>
            <person name="Figueroa M."/>
        </authorList>
    </citation>
    <scope>NUCLEOTIDE SEQUENCE [LARGE SCALE GENOMIC DNA]</scope>
    <source>
        <strain evidence="1 2">Ug99</strain>
    </source>
</reference>
<organism evidence="1 2">
    <name type="scientific">Puccinia graminis f. sp. tritici</name>
    <dbReference type="NCBI Taxonomy" id="56615"/>
    <lineage>
        <taxon>Eukaryota</taxon>
        <taxon>Fungi</taxon>
        <taxon>Dikarya</taxon>
        <taxon>Basidiomycota</taxon>
        <taxon>Pucciniomycotina</taxon>
        <taxon>Pucciniomycetes</taxon>
        <taxon>Pucciniales</taxon>
        <taxon>Pucciniaceae</taxon>
        <taxon>Puccinia</taxon>
    </lineage>
</organism>
<accession>A0A5B0QSG8</accession>
<proteinExistence type="predicted"/>
<gene>
    <name evidence="1" type="ORF">PGTUg99_018423</name>
</gene>
<dbReference type="EMBL" id="VDEP01000271">
    <property type="protein sequence ID" value="KAA1115903.1"/>
    <property type="molecule type" value="Genomic_DNA"/>
</dbReference>
<evidence type="ECO:0000313" key="2">
    <source>
        <dbReference type="Proteomes" id="UP000325313"/>
    </source>
</evidence>
<dbReference type="AlphaFoldDB" id="A0A5B0QSG8"/>
<evidence type="ECO:0000313" key="1">
    <source>
        <dbReference type="EMBL" id="KAA1115903.1"/>
    </source>
</evidence>
<protein>
    <submittedName>
        <fullName evidence="1">Uncharacterized protein</fullName>
    </submittedName>
</protein>
<sequence length="106" mass="12375">MIKPRTSSVVVDIPPEIYDPLPPAKTRPVKGYDWVLSKWARQQIGKLASYPWSPFAVNTFSLPLKSRDGARTSCWDSILGRWLRRRKNWLSLTPLRSWLDASWHRN</sequence>
<name>A0A5B0QSG8_PUCGR</name>